<feature type="compositionally biased region" description="Basic and acidic residues" evidence="1">
    <location>
        <begin position="43"/>
        <end position="53"/>
    </location>
</feature>
<dbReference type="OrthoDB" id="7789273at2759"/>
<evidence type="ECO:0000256" key="1">
    <source>
        <dbReference type="SAM" id="MobiDB-lite"/>
    </source>
</evidence>
<evidence type="ECO:0000313" key="3">
    <source>
        <dbReference type="EMBL" id="KAJ6641436.1"/>
    </source>
</evidence>
<accession>A0A9Q0N272</accession>
<feature type="compositionally biased region" description="Polar residues" evidence="1">
    <location>
        <begin position="30"/>
        <end position="42"/>
    </location>
</feature>
<feature type="compositionally biased region" description="Polar residues" evidence="1">
    <location>
        <begin position="342"/>
        <end position="353"/>
    </location>
</feature>
<feature type="signal peptide" evidence="2">
    <location>
        <begin position="1"/>
        <end position="21"/>
    </location>
</feature>
<keyword evidence="4" id="KW-1185">Reference proteome</keyword>
<feature type="compositionally biased region" description="Low complexity" evidence="1">
    <location>
        <begin position="289"/>
        <end position="298"/>
    </location>
</feature>
<evidence type="ECO:0000256" key="2">
    <source>
        <dbReference type="SAM" id="SignalP"/>
    </source>
</evidence>
<comment type="caution">
    <text evidence="3">The sequence shown here is derived from an EMBL/GenBank/DDBJ whole genome shotgun (WGS) entry which is preliminary data.</text>
</comment>
<feature type="compositionally biased region" description="Polar residues" evidence="1">
    <location>
        <begin position="170"/>
        <end position="185"/>
    </location>
</feature>
<feature type="compositionally biased region" description="Low complexity" evidence="1">
    <location>
        <begin position="218"/>
        <end position="227"/>
    </location>
</feature>
<feature type="compositionally biased region" description="Basic and acidic residues" evidence="1">
    <location>
        <begin position="382"/>
        <end position="399"/>
    </location>
</feature>
<gene>
    <name evidence="3" type="ORF">Bhyg_06375</name>
</gene>
<evidence type="ECO:0000313" key="4">
    <source>
        <dbReference type="Proteomes" id="UP001151699"/>
    </source>
</evidence>
<feature type="region of interest" description="Disordered" evidence="1">
    <location>
        <begin position="73"/>
        <end position="106"/>
    </location>
</feature>
<reference evidence="3" key="1">
    <citation type="submission" date="2022-07" db="EMBL/GenBank/DDBJ databases">
        <authorList>
            <person name="Trinca V."/>
            <person name="Uliana J.V.C."/>
            <person name="Torres T.T."/>
            <person name="Ward R.J."/>
            <person name="Monesi N."/>
        </authorList>
    </citation>
    <scope>NUCLEOTIDE SEQUENCE</scope>
    <source>
        <strain evidence="3">HSMRA1968</strain>
        <tissue evidence="3">Whole embryos</tissue>
    </source>
</reference>
<feature type="region of interest" description="Disordered" evidence="1">
    <location>
        <begin position="30"/>
        <end position="53"/>
    </location>
</feature>
<sequence length="399" mass="46202">MEVHFTSRLIYAWMIIHSAWAASVNVQPLNPSTKPTTENLSRQARDSRYYGDERPSGRCITCAYAYDRYDDRYGDGGRDRSYNQYYSYRPGASPDRGYGQSSRGGYDDRNWYYQPDYYDDRNRYLGQGVDRNPGYYDNRYENRYTPSRYDDRYNVRPYGQSGQYDRYNPQYGSNYRGNGYDNTDPNFYYEQSRRDPYGSRDRPNGEYDRYDSRGYNQDYGYDGYRSGNRGGGIGYDLRNFRPWDESYRGTSGFDNSGRGYYFANKQAQSPHSQPPPQPFRPPFTPIQNPPTQHNNPNHHPFEHNSLSGYNGKGTYNYQNGTGGVGNRGDDTSKGNANKDRNNAQSHLRSQEIQSAPYGSYERPLRGSYLFERGSDSTVTEASDSKASEAKSVNDNERKQ</sequence>
<dbReference type="Proteomes" id="UP001151699">
    <property type="component" value="Chromosome B"/>
</dbReference>
<dbReference type="AlphaFoldDB" id="A0A9Q0N272"/>
<keyword evidence="2" id="KW-0732">Signal</keyword>
<feature type="region of interest" description="Disordered" evidence="1">
    <location>
        <begin position="258"/>
        <end position="399"/>
    </location>
</feature>
<feature type="compositionally biased region" description="Basic and acidic residues" evidence="1">
    <location>
        <begin position="327"/>
        <end position="341"/>
    </location>
</feature>
<feature type="region of interest" description="Disordered" evidence="1">
    <location>
        <begin position="122"/>
        <end position="234"/>
    </location>
</feature>
<organism evidence="3 4">
    <name type="scientific">Pseudolycoriella hygida</name>
    <dbReference type="NCBI Taxonomy" id="35572"/>
    <lineage>
        <taxon>Eukaryota</taxon>
        <taxon>Metazoa</taxon>
        <taxon>Ecdysozoa</taxon>
        <taxon>Arthropoda</taxon>
        <taxon>Hexapoda</taxon>
        <taxon>Insecta</taxon>
        <taxon>Pterygota</taxon>
        <taxon>Neoptera</taxon>
        <taxon>Endopterygota</taxon>
        <taxon>Diptera</taxon>
        <taxon>Nematocera</taxon>
        <taxon>Sciaroidea</taxon>
        <taxon>Sciaridae</taxon>
        <taxon>Pseudolycoriella</taxon>
    </lineage>
</organism>
<feature type="chain" id="PRO_5040328482" evidence="2">
    <location>
        <begin position="22"/>
        <end position="399"/>
    </location>
</feature>
<feature type="compositionally biased region" description="Polar residues" evidence="1">
    <location>
        <begin position="305"/>
        <end position="319"/>
    </location>
</feature>
<protein>
    <submittedName>
        <fullName evidence="3">Uncharacterized protein</fullName>
    </submittedName>
</protein>
<proteinExistence type="predicted"/>
<feature type="compositionally biased region" description="Basic and acidic residues" evidence="1">
    <location>
        <begin position="138"/>
        <end position="154"/>
    </location>
</feature>
<dbReference type="EMBL" id="WJQU01000002">
    <property type="protein sequence ID" value="KAJ6641436.1"/>
    <property type="molecule type" value="Genomic_DNA"/>
</dbReference>
<feature type="compositionally biased region" description="Pro residues" evidence="1">
    <location>
        <begin position="272"/>
        <end position="288"/>
    </location>
</feature>
<feature type="compositionally biased region" description="Basic and acidic residues" evidence="1">
    <location>
        <begin position="191"/>
        <end position="212"/>
    </location>
</feature>
<name>A0A9Q0N272_9DIPT</name>